<reference evidence="10 11" key="1">
    <citation type="submission" date="2021-04" db="EMBL/GenBank/DDBJ databases">
        <authorList>
            <person name="Ivanova A."/>
        </authorList>
    </citation>
    <scope>NUCLEOTIDE SEQUENCE [LARGE SCALE GENOMIC DNA]</scope>
    <source>
        <strain evidence="10 11">G18</strain>
    </source>
</reference>
<gene>
    <name evidence="10" type="ORF">J8F10_11890</name>
</gene>
<evidence type="ECO:0000256" key="9">
    <source>
        <dbReference type="SAM" id="Phobius"/>
    </source>
</evidence>
<evidence type="ECO:0000256" key="6">
    <source>
        <dbReference type="ARBA" id="ARBA00022989"/>
    </source>
</evidence>
<dbReference type="PANTHER" id="PTHR21716">
    <property type="entry name" value="TRANSMEMBRANE PROTEIN"/>
    <property type="match status" value="1"/>
</dbReference>
<feature type="region of interest" description="Disordered" evidence="8">
    <location>
        <begin position="586"/>
        <end position="605"/>
    </location>
</feature>
<name>A0ABS5BQI6_9BACT</name>
<evidence type="ECO:0000256" key="8">
    <source>
        <dbReference type="SAM" id="MobiDB-lite"/>
    </source>
</evidence>
<dbReference type="RefSeq" id="WP_210654033.1">
    <property type="nucleotide sequence ID" value="NZ_JAGKQQ010000001.1"/>
</dbReference>
<dbReference type="Proteomes" id="UP000676565">
    <property type="component" value="Unassembled WGS sequence"/>
</dbReference>
<evidence type="ECO:0000256" key="4">
    <source>
        <dbReference type="ARBA" id="ARBA00022475"/>
    </source>
</evidence>
<keyword evidence="4" id="KW-1003">Cell membrane</keyword>
<sequence length="605" mass="65221">MSSDWQRALTALSATVVGTVLVALLFWARSIFIPVTLAIFLAFVLAPVVNRLQRRGLGRSPAVIVTVGFLGLVCAGIGAVIAQQVTQLAGTLPDRQEIIKQKITAAKTALVGDGSSRFGSLVDDVTNIISPKPLTTPAMMVESPAPSLAAQMNLYLSPAAEFLGQAAFTFILTVFMLLKREDLRNRMIRLLGSGKVTTTTKAVDDASQRISRYLLSQLMVNTAFGAVITVGLFALDVKYCLLWGFIATMMRYVPYIGTWVGLIPPVLFSFATAPEWGAGWGQPAAVFVLFIGLETICNNFIEPTLYGKSMGLSEVAQLVAAAFWAFLWGPIGLILSGPLTVCLLVLGRHVRQFEFFVVLLGDEPALEPQVAFYQRLTARDQDEAAEVALSAAEESGAEAAFDKVLVPALCLARRDHEDGDLDKADLRYVVGATREIAEEIAELRAPTTGAFEARVRALVVPARDEAEHVAAEVFAMTLDPARWEVKVAGDETLASELVGIVAEFRPAVVVIATMPPGGVTHARYLLARLRQRFPEVKLLVGRWGFESAALDPRSEAIKNTDGIDRTLADTRKRLTEIHATLATEGAGFTEHPAKAESELVGTAGA</sequence>
<dbReference type="Pfam" id="PF01594">
    <property type="entry name" value="AI-2E_transport"/>
    <property type="match status" value="1"/>
</dbReference>
<keyword evidence="5 9" id="KW-0812">Transmembrane</keyword>
<proteinExistence type="inferred from homology"/>
<protein>
    <submittedName>
        <fullName evidence="10">AI-2E family transporter</fullName>
    </submittedName>
</protein>
<evidence type="ECO:0000256" key="2">
    <source>
        <dbReference type="ARBA" id="ARBA00009773"/>
    </source>
</evidence>
<keyword evidence="7 9" id="KW-0472">Membrane</keyword>
<keyword evidence="3" id="KW-0813">Transport</keyword>
<evidence type="ECO:0000256" key="1">
    <source>
        <dbReference type="ARBA" id="ARBA00004651"/>
    </source>
</evidence>
<organism evidence="10 11">
    <name type="scientific">Gemmata palustris</name>
    <dbReference type="NCBI Taxonomy" id="2822762"/>
    <lineage>
        <taxon>Bacteria</taxon>
        <taxon>Pseudomonadati</taxon>
        <taxon>Planctomycetota</taxon>
        <taxon>Planctomycetia</taxon>
        <taxon>Gemmatales</taxon>
        <taxon>Gemmataceae</taxon>
        <taxon>Gemmata</taxon>
    </lineage>
</organism>
<dbReference type="InterPro" id="IPR002549">
    <property type="entry name" value="AI-2E-like"/>
</dbReference>
<feature type="transmembrane region" description="Helical" evidence="9">
    <location>
        <begin position="218"/>
        <end position="246"/>
    </location>
</feature>
<comment type="caution">
    <text evidence="10">The sequence shown here is derived from an EMBL/GenBank/DDBJ whole genome shotgun (WGS) entry which is preliminary data.</text>
</comment>
<evidence type="ECO:0000313" key="10">
    <source>
        <dbReference type="EMBL" id="MBP3955986.1"/>
    </source>
</evidence>
<comment type="similarity">
    <text evidence="2">Belongs to the autoinducer-2 exporter (AI-2E) (TC 2.A.86) family.</text>
</comment>
<evidence type="ECO:0000256" key="5">
    <source>
        <dbReference type="ARBA" id="ARBA00022692"/>
    </source>
</evidence>
<feature type="transmembrane region" description="Helical" evidence="9">
    <location>
        <begin position="31"/>
        <end position="50"/>
    </location>
</feature>
<dbReference type="PANTHER" id="PTHR21716:SF53">
    <property type="entry name" value="PERMEASE PERM-RELATED"/>
    <property type="match status" value="1"/>
</dbReference>
<evidence type="ECO:0000256" key="7">
    <source>
        <dbReference type="ARBA" id="ARBA00023136"/>
    </source>
</evidence>
<feature type="transmembrane region" description="Helical" evidence="9">
    <location>
        <begin position="252"/>
        <end position="272"/>
    </location>
</feature>
<accession>A0ABS5BQI6</accession>
<feature type="transmembrane region" description="Helical" evidence="9">
    <location>
        <begin position="321"/>
        <end position="346"/>
    </location>
</feature>
<keyword evidence="11" id="KW-1185">Reference proteome</keyword>
<feature type="transmembrane region" description="Helical" evidence="9">
    <location>
        <begin position="7"/>
        <end position="25"/>
    </location>
</feature>
<dbReference type="EMBL" id="JAGKQQ010000001">
    <property type="protein sequence ID" value="MBP3955986.1"/>
    <property type="molecule type" value="Genomic_DNA"/>
</dbReference>
<comment type="subcellular location">
    <subcellularLocation>
        <location evidence="1">Cell membrane</location>
        <topology evidence="1">Multi-pass membrane protein</topology>
    </subcellularLocation>
</comment>
<feature type="transmembrane region" description="Helical" evidence="9">
    <location>
        <begin position="162"/>
        <end position="178"/>
    </location>
</feature>
<feature type="transmembrane region" description="Helical" evidence="9">
    <location>
        <begin position="62"/>
        <end position="82"/>
    </location>
</feature>
<keyword evidence="6 9" id="KW-1133">Transmembrane helix</keyword>
<evidence type="ECO:0000256" key="3">
    <source>
        <dbReference type="ARBA" id="ARBA00022448"/>
    </source>
</evidence>
<evidence type="ECO:0000313" key="11">
    <source>
        <dbReference type="Proteomes" id="UP000676565"/>
    </source>
</evidence>
<feature type="transmembrane region" description="Helical" evidence="9">
    <location>
        <begin position="284"/>
        <end position="301"/>
    </location>
</feature>